<dbReference type="EMBL" id="CAJPDR010000130">
    <property type="protein sequence ID" value="CAF9919910.1"/>
    <property type="molecule type" value="Genomic_DNA"/>
</dbReference>
<comment type="caution">
    <text evidence="3">The sequence shown here is derived from an EMBL/GenBank/DDBJ whole genome shotgun (WGS) entry which is preliminary data.</text>
</comment>
<evidence type="ECO:0000313" key="5">
    <source>
        <dbReference type="Proteomes" id="UP000664203"/>
    </source>
</evidence>
<evidence type="ECO:0000313" key="4">
    <source>
        <dbReference type="EMBL" id="CAF9919910.1"/>
    </source>
</evidence>
<feature type="compositionally biased region" description="Polar residues" evidence="1">
    <location>
        <begin position="565"/>
        <end position="580"/>
    </location>
</feature>
<keyword evidence="5" id="KW-1185">Reference proteome</keyword>
<protein>
    <recommendedName>
        <fullName evidence="6">Transmembrane protein</fullName>
    </recommendedName>
</protein>
<reference evidence="3" key="1">
    <citation type="submission" date="2021-03" db="EMBL/GenBank/DDBJ databases">
        <authorList>
            <person name="Tagirdzhanova G."/>
        </authorList>
    </citation>
    <scope>NUCLEOTIDE SEQUENCE</scope>
</reference>
<feature type="region of interest" description="Disordered" evidence="1">
    <location>
        <begin position="480"/>
        <end position="600"/>
    </location>
</feature>
<evidence type="ECO:0008006" key="6">
    <source>
        <dbReference type="Google" id="ProtNLM"/>
    </source>
</evidence>
<dbReference type="AlphaFoldDB" id="A0A8H3EWL7"/>
<feature type="compositionally biased region" description="Basic and acidic residues" evidence="1">
    <location>
        <begin position="1"/>
        <end position="17"/>
    </location>
</feature>
<evidence type="ECO:0000256" key="2">
    <source>
        <dbReference type="SAM" id="Phobius"/>
    </source>
</evidence>
<keyword evidence="2" id="KW-0812">Transmembrane</keyword>
<keyword evidence="2" id="KW-1133">Transmembrane helix</keyword>
<gene>
    <name evidence="4" type="ORF">ALECFALPRED_001366</name>
    <name evidence="3" type="ORF">ALECFALPRED_009069</name>
</gene>
<organism evidence="3 5">
    <name type="scientific">Alectoria fallacina</name>
    <dbReference type="NCBI Taxonomy" id="1903189"/>
    <lineage>
        <taxon>Eukaryota</taxon>
        <taxon>Fungi</taxon>
        <taxon>Dikarya</taxon>
        <taxon>Ascomycota</taxon>
        <taxon>Pezizomycotina</taxon>
        <taxon>Lecanoromycetes</taxon>
        <taxon>OSLEUM clade</taxon>
        <taxon>Lecanoromycetidae</taxon>
        <taxon>Lecanorales</taxon>
        <taxon>Lecanorineae</taxon>
        <taxon>Parmeliaceae</taxon>
        <taxon>Alectoria</taxon>
    </lineage>
</organism>
<accession>A0A8H3EWL7</accession>
<feature type="compositionally biased region" description="Polar residues" evidence="1">
    <location>
        <begin position="237"/>
        <end position="253"/>
    </location>
</feature>
<feature type="region of interest" description="Disordered" evidence="1">
    <location>
        <begin position="1"/>
        <end position="72"/>
    </location>
</feature>
<evidence type="ECO:0000313" key="3">
    <source>
        <dbReference type="EMBL" id="CAF9913782.1"/>
    </source>
</evidence>
<feature type="region of interest" description="Disordered" evidence="1">
    <location>
        <begin position="228"/>
        <end position="258"/>
    </location>
</feature>
<feature type="transmembrane region" description="Helical" evidence="2">
    <location>
        <begin position="374"/>
        <end position="398"/>
    </location>
</feature>
<feature type="compositionally biased region" description="Basic and acidic residues" evidence="1">
    <location>
        <begin position="39"/>
        <end position="66"/>
    </location>
</feature>
<dbReference type="EMBL" id="CAJPDR010000065">
    <property type="protein sequence ID" value="CAF9913782.1"/>
    <property type="molecule type" value="Genomic_DNA"/>
</dbReference>
<dbReference type="OrthoDB" id="5385000at2759"/>
<keyword evidence="2" id="KW-0472">Membrane</keyword>
<name>A0A8H3EWL7_9LECA</name>
<dbReference type="Proteomes" id="UP000664203">
    <property type="component" value="Unassembled WGS sequence"/>
</dbReference>
<feature type="compositionally biased region" description="Polar residues" evidence="1">
    <location>
        <begin position="538"/>
        <end position="554"/>
    </location>
</feature>
<proteinExistence type="predicted"/>
<sequence>MAGPRERSRRRGNERQPENLLQDRQTSHRRPTAEGSNDAGEHRRVRDYTDAPSAHGEDSYDDREYGHPLNSGAQRLDRRILRTCKERSAGALGTCKKGLAKHWMRILPATICIFLVYGLWNFCNLNRSAEPSKFGLGWSNRQPTRHYQSMLTVTHTASTAYIIDAAYHKQFHDARPVHHQTPMVVPSNLEATGQVIGQDLSHPHIVTAKSAPVSGLYFIPMSFTSGGWPQMQRDTHPSSCSARNTDGSQTLQRGPSFGSLEPEAKLLVQSRKIGAPRNLFPSQADTDSTSFSRWGVEVLYGLHRRRRRSIPFYEGCTKNVCSPHKQLTSMCNTSKTISDPFRKRECEWCWPENQRRQQEINDHCMEVSKRALNAIFISCGIFLFCTLAIAIVLATRILRRRRRTKADRILHKHASSASPLQEKTNSFPIHWFSLRTSHCGKSSETAKTKVDMAVRKRWPGEAVGQNPWYKAFFAKSGIVSGSGPENPDPGRLRLQKKRTKPFDGEIAIGDGEHERAPALPPAPPAISSRVFSDIENMGQGSLLSGPGTTISQRDPQGMPHRASRQSRAISSGSEQTSSGATHRRDAGAGLYDPQRLTELS</sequence>
<evidence type="ECO:0000256" key="1">
    <source>
        <dbReference type="SAM" id="MobiDB-lite"/>
    </source>
</evidence>